<organism evidence="5 6">
    <name type="scientific">Sulfobacillus benefaciens</name>
    <dbReference type="NCBI Taxonomy" id="453960"/>
    <lineage>
        <taxon>Bacteria</taxon>
        <taxon>Bacillati</taxon>
        <taxon>Bacillota</taxon>
        <taxon>Clostridia</taxon>
        <taxon>Eubacteriales</taxon>
        <taxon>Clostridiales Family XVII. Incertae Sedis</taxon>
        <taxon>Sulfobacillus</taxon>
    </lineage>
</organism>
<dbReference type="Pfam" id="PF00149">
    <property type="entry name" value="Metallophos"/>
    <property type="match status" value="1"/>
</dbReference>
<dbReference type="Proteomes" id="UP000242972">
    <property type="component" value="Unassembled WGS sequence"/>
</dbReference>
<dbReference type="InterPro" id="IPR006179">
    <property type="entry name" value="5_nucleotidase/apyrase"/>
</dbReference>
<dbReference type="SUPFAM" id="SSF56300">
    <property type="entry name" value="Metallo-dependent phosphatases"/>
    <property type="match status" value="1"/>
</dbReference>
<proteinExistence type="inferred from homology"/>
<dbReference type="GO" id="GO:0000166">
    <property type="term" value="F:nucleotide binding"/>
    <property type="evidence" value="ECO:0007669"/>
    <property type="project" value="UniProtKB-KW"/>
</dbReference>
<keyword evidence="2" id="KW-0378">Hydrolase</keyword>
<comment type="similarity">
    <text evidence="2">Belongs to the 5'-nucleotidase family.</text>
</comment>
<gene>
    <name evidence="5" type="ORF">C7B46_08110</name>
</gene>
<feature type="domain" description="Calcineurin-like phosphoesterase" evidence="3">
    <location>
        <begin position="7"/>
        <end position="221"/>
    </location>
</feature>
<evidence type="ECO:0000313" key="6">
    <source>
        <dbReference type="Proteomes" id="UP000242972"/>
    </source>
</evidence>
<dbReference type="GO" id="GO:0009166">
    <property type="term" value="P:nucleotide catabolic process"/>
    <property type="evidence" value="ECO:0007669"/>
    <property type="project" value="InterPro"/>
</dbReference>
<dbReference type="PANTHER" id="PTHR11575">
    <property type="entry name" value="5'-NUCLEOTIDASE-RELATED"/>
    <property type="match status" value="1"/>
</dbReference>
<dbReference type="InterPro" id="IPR036907">
    <property type="entry name" value="5'-Nucleotdase_C_sf"/>
</dbReference>
<dbReference type="GO" id="GO:0030288">
    <property type="term" value="C:outer membrane-bounded periplasmic space"/>
    <property type="evidence" value="ECO:0007669"/>
    <property type="project" value="TreeGrafter"/>
</dbReference>
<dbReference type="InterPro" id="IPR004843">
    <property type="entry name" value="Calcineurin-like_PHP"/>
</dbReference>
<dbReference type="SUPFAM" id="SSF55816">
    <property type="entry name" value="5'-nucleotidase (syn. UDP-sugar hydrolase), C-terminal domain"/>
    <property type="match status" value="1"/>
</dbReference>
<dbReference type="InterPro" id="IPR008334">
    <property type="entry name" value="5'-Nucleotdase_C"/>
</dbReference>
<dbReference type="PANTHER" id="PTHR11575:SF42">
    <property type="entry name" value="SULFUR OXIDATION PROTEIN SOXB"/>
    <property type="match status" value="1"/>
</dbReference>
<sequence>MATKYLTIIQQNDTHGYLWPHPELFWMDPKPVFKTNIGGFAKTAAVVKSIRKTGPTLFIDSGDVFHGTGPVVLSQGAIVPPLLAAMGLDVMVPGNWDYAYGVDTLLTLIQGSQVEALAANVQWSDGKSVLPSVGVRHLEDIAVGLVGLTYSEESQAMPKSFSQGLKFEIDMSALQSQIQRLRDQHRVDVVVLVSHLGLPQDLKLANEVNGIDVVLSGHSHDRLIHPIKVNNTWIIQSGANGSFLGILSLEITPGKPITQVQHELKTLDMPEGDPDIQNLLDHQLKPYQKTMDEVIGLLGTPLHRMTVLEAPMDQLICDAYLSYTEADVAFSHGWRYGAPILPGPFTRGHLFNMIPTNPELFITELDGITLREFLEQNLESVFADNPFSQKGGYVVRSSGLLMAFKSYNPKGSRIEYLAVNNKEVTPSGRYQVASAGPQGLKGVETAKNYLGISAHDVIESYFKQHRPVIVSEHHHAVAL</sequence>
<reference evidence="5 6" key="1">
    <citation type="journal article" date="2014" name="BMC Genomics">
        <title>Comparison of environmental and isolate Sulfobacillus genomes reveals diverse carbon, sulfur, nitrogen, and hydrogen metabolisms.</title>
        <authorList>
            <person name="Justice N.B."/>
            <person name="Norman A."/>
            <person name="Brown C.T."/>
            <person name="Singh A."/>
            <person name="Thomas B.C."/>
            <person name="Banfield J.F."/>
        </authorList>
    </citation>
    <scope>NUCLEOTIDE SEQUENCE [LARGE SCALE GENOMIC DNA]</scope>
    <source>
        <strain evidence="5">AMDSBA4</strain>
    </source>
</reference>
<dbReference type="GO" id="GO:0016787">
    <property type="term" value="F:hydrolase activity"/>
    <property type="evidence" value="ECO:0007669"/>
    <property type="project" value="UniProtKB-KW"/>
</dbReference>
<keyword evidence="1" id="KW-0732">Signal</keyword>
<evidence type="ECO:0000259" key="3">
    <source>
        <dbReference type="Pfam" id="PF00149"/>
    </source>
</evidence>
<dbReference type="PRINTS" id="PR01607">
    <property type="entry name" value="APYRASEFAMLY"/>
</dbReference>
<protein>
    <submittedName>
        <fullName evidence="5">Bifunctional metallophosphatase/5'-nucleotidase</fullName>
    </submittedName>
</protein>
<dbReference type="Pfam" id="PF02872">
    <property type="entry name" value="5_nucleotid_C"/>
    <property type="match status" value="1"/>
</dbReference>
<keyword evidence="2" id="KW-0547">Nucleotide-binding</keyword>
<evidence type="ECO:0000313" key="5">
    <source>
        <dbReference type="EMBL" id="PSR33802.1"/>
    </source>
</evidence>
<dbReference type="Gene3D" id="3.60.21.10">
    <property type="match status" value="1"/>
</dbReference>
<accession>A0A2T2XH86</accession>
<name>A0A2T2XH86_9FIRM</name>
<feature type="domain" description="5'-Nucleotidase C-terminal" evidence="4">
    <location>
        <begin position="307"/>
        <end position="434"/>
    </location>
</feature>
<dbReference type="AlphaFoldDB" id="A0A2T2XH86"/>
<evidence type="ECO:0000256" key="2">
    <source>
        <dbReference type="RuleBase" id="RU362119"/>
    </source>
</evidence>
<evidence type="ECO:0000259" key="4">
    <source>
        <dbReference type="Pfam" id="PF02872"/>
    </source>
</evidence>
<dbReference type="Gene3D" id="3.90.780.10">
    <property type="entry name" value="5'-Nucleotidase, C-terminal domain"/>
    <property type="match status" value="1"/>
</dbReference>
<dbReference type="InterPro" id="IPR029052">
    <property type="entry name" value="Metallo-depent_PP-like"/>
</dbReference>
<evidence type="ECO:0000256" key="1">
    <source>
        <dbReference type="ARBA" id="ARBA00022729"/>
    </source>
</evidence>
<dbReference type="EMBL" id="PXYW01000016">
    <property type="protein sequence ID" value="PSR33802.1"/>
    <property type="molecule type" value="Genomic_DNA"/>
</dbReference>
<comment type="caution">
    <text evidence="5">The sequence shown here is derived from an EMBL/GenBank/DDBJ whole genome shotgun (WGS) entry which is preliminary data.</text>
</comment>